<proteinExistence type="inferred from homology"/>
<dbReference type="GO" id="GO:0016592">
    <property type="term" value="C:mediator complex"/>
    <property type="evidence" value="ECO:0007669"/>
    <property type="project" value="InterPro"/>
</dbReference>
<dbReference type="GO" id="GO:0003712">
    <property type="term" value="F:transcription coregulator activity"/>
    <property type="evidence" value="ECO:0007669"/>
    <property type="project" value="InterPro"/>
</dbReference>
<comment type="subcellular location">
    <subcellularLocation>
        <location evidence="1">Nucleus</location>
    </subcellularLocation>
</comment>
<keyword evidence="1" id="KW-0539">Nucleus</keyword>
<dbReference type="EMBL" id="KZ678385">
    <property type="protein sequence ID" value="PSR99284.1"/>
    <property type="molecule type" value="Genomic_DNA"/>
</dbReference>
<dbReference type="InParanoid" id="A0A2T3AIM0"/>
<dbReference type="Gene3D" id="2.40.320.10">
    <property type="entry name" value="Hypothetical Protein Pfu-838710-001"/>
    <property type="match status" value="1"/>
</dbReference>
<keyword evidence="3" id="KW-1185">Reference proteome</keyword>
<gene>
    <name evidence="1" type="primary">MED18</name>
    <name evidence="2" type="ORF">BD289DRAFT_479651</name>
</gene>
<comment type="similarity">
    <text evidence="1">Belongs to the Mediator complex subunit 18 family.</text>
</comment>
<dbReference type="Proteomes" id="UP000241462">
    <property type="component" value="Unassembled WGS sequence"/>
</dbReference>
<dbReference type="Pfam" id="PF09637">
    <property type="entry name" value="Med18"/>
    <property type="match status" value="1"/>
</dbReference>
<keyword evidence="1" id="KW-0805">Transcription regulation</keyword>
<evidence type="ECO:0000256" key="1">
    <source>
        <dbReference type="RuleBase" id="RU364150"/>
    </source>
</evidence>
<comment type="function">
    <text evidence="1">Component of the Mediator complex, a coactivator involved in the regulated transcription of nearly all RNA polymerase II-dependent genes. Mediator functions as a bridge to convey information from gene-specific regulatory proteins to the basal RNA polymerase II transcription machinery. Mediator is recruited to promoters by direct interactions with regulatory proteins and serves as a scaffold for the assembly of a functional preinitiation complex with RNA polymerase II and the general transcription factors.</text>
</comment>
<reference evidence="2 3" key="1">
    <citation type="journal article" date="2018" name="Mycol. Prog.">
        <title>Coniella lustricola, a new species from submerged detritus.</title>
        <authorList>
            <person name="Raudabaugh D.B."/>
            <person name="Iturriaga T."/>
            <person name="Carver A."/>
            <person name="Mondo S."/>
            <person name="Pangilinan J."/>
            <person name="Lipzen A."/>
            <person name="He G."/>
            <person name="Amirebrahimi M."/>
            <person name="Grigoriev I.V."/>
            <person name="Miller A.N."/>
        </authorList>
    </citation>
    <scope>NUCLEOTIDE SEQUENCE [LARGE SCALE GENOMIC DNA]</scope>
    <source>
        <strain evidence="2 3">B22-T-1</strain>
    </source>
</reference>
<keyword evidence="1" id="KW-0010">Activator</keyword>
<dbReference type="GO" id="GO:0006357">
    <property type="term" value="P:regulation of transcription by RNA polymerase II"/>
    <property type="evidence" value="ECO:0007669"/>
    <property type="project" value="InterPro"/>
</dbReference>
<keyword evidence="1" id="KW-0804">Transcription</keyword>
<dbReference type="InterPro" id="IPR019095">
    <property type="entry name" value="Mediator_Med18"/>
</dbReference>
<dbReference type="AlphaFoldDB" id="A0A2T3AIM0"/>
<comment type="subunit">
    <text evidence="1">Component of the Mediator complex.</text>
</comment>
<dbReference type="OrthoDB" id="5348092at2759"/>
<evidence type="ECO:0000313" key="2">
    <source>
        <dbReference type="EMBL" id="PSR99284.1"/>
    </source>
</evidence>
<sequence length="308" mass="34345">MYELFMTAFVREADVNTLLAILSGYAWDSPRHRVHRVLHFAGASPNQPRGITKRSHIQEVPAEPDVFSLGLPNSTEVSQQQTTIADWKQLSDILSKQSYHVTTRYLVHKDGHFGKSEPLPDNYFNTNPGALFWSDMPDPATVSGQQTLVLQRQKIELHDQLNLSTVLTENSFVYKAEHVEEAYDIYHRDDPVEFHLVRCYRAPAQAAGAGRSHGPAATLPALESLEHATPGKWMLTAVAYVTEDMTPDKIQAARDALFKVREDMGPCGIVFKEIDRRHFDTQIAAARKPMSQALGKTQSLVGPAGGAR</sequence>
<protein>
    <recommendedName>
        <fullName evidence="1">Mediator of RNA polymerase II transcription subunit 18</fullName>
    </recommendedName>
    <alternativeName>
        <fullName evidence="1">Mediator complex subunit 18</fullName>
    </alternativeName>
</protein>
<name>A0A2T3AIM0_9PEZI</name>
<accession>A0A2T3AIM0</accession>
<organism evidence="2 3">
    <name type="scientific">Coniella lustricola</name>
    <dbReference type="NCBI Taxonomy" id="2025994"/>
    <lineage>
        <taxon>Eukaryota</taxon>
        <taxon>Fungi</taxon>
        <taxon>Dikarya</taxon>
        <taxon>Ascomycota</taxon>
        <taxon>Pezizomycotina</taxon>
        <taxon>Sordariomycetes</taxon>
        <taxon>Sordariomycetidae</taxon>
        <taxon>Diaporthales</taxon>
        <taxon>Schizoparmaceae</taxon>
        <taxon>Coniella</taxon>
    </lineage>
</organism>
<dbReference type="STRING" id="2025994.A0A2T3AIM0"/>
<evidence type="ECO:0000313" key="3">
    <source>
        <dbReference type="Proteomes" id="UP000241462"/>
    </source>
</evidence>